<protein>
    <submittedName>
        <fullName evidence="1">Uncharacterized protein</fullName>
    </submittedName>
</protein>
<name>A0A2Z6EV22_9BURK</name>
<sequence length="168" mass="19718">MMHRLDLKITKLDPSQYIDIPSEDEVYADISLDVLLSDGKTFNIFKIRWDVICLLKWTLEKKQAILFESPLDLIKSDFSIAYGIRYFHEMVDLDSVKDSDLDSVFEYKTRHGLRFALRGVDINSVYIGKSTKGYEISYSSEDYHWTYIVDLPEFIASVEDYYVKLKNK</sequence>
<evidence type="ECO:0000313" key="2">
    <source>
        <dbReference type="Proteomes" id="UP000282597"/>
    </source>
</evidence>
<reference evidence="1 2" key="1">
    <citation type="journal article" date="2018" name="Microbes Environ.">
        <title>Comparative Genomic Insights into Endofungal Lifestyles of Two Bacterial Endosymbionts, Mycoavidus cysteinexigens and Burkholderia rhizoxinica.</title>
        <authorList>
            <person name="Sharmin D."/>
            <person name="Guo Y."/>
            <person name="Nishizawa T."/>
            <person name="Ohshima S."/>
            <person name="Sato Y."/>
            <person name="Takashima Y."/>
            <person name="Narisawa K."/>
            <person name="Ohta H."/>
        </authorList>
    </citation>
    <scope>NUCLEOTIDE SEQUENCE [LARGE SCALE GENOMIC DNA]</scope>
    <source>
        <strain evidence="1 2">B1-EB</strain>
    </source>
</reference>
<gene>
    <name evidence="1" type="ORF">MCB1EB_1162</name>
</gene>
<dbReference type="EMBL" id="AP018150">
    <property type="protein sequence ID" value="BBE09323.1"/>
    <property type="molecule type" value="Genomic_DNA"/>
</dbReference>
<proteinExistence type="predicted"/>
<dbReference type="RefSeq" id="WP_045362141.1">
    <property type="nucleotide sequence ID" value="NZ_BSOD01000041.1"/>
</dbReference>
<dbReference type="AlphaFoldDB" id="A0A2Z6EV22"/>
<keyword evidence="2" id="KW-1185">Reference proteome</keyword>
<dbReference type="KEGG" id="mcys:MCB1EB_1162"/>
<organism evidence="1 2">
    <name type="scientific">Mycoavidus cysteinexigens</name>
    <dbReference type="NCBI Taxonomy" id="1553431"/>
    <lineage>
        <taxon>Bacteria</taxon>
        <taxon>Pseudomonadati</taxon>
        <taxon>Pseudomonadota</taxon>
        <taxon>Betaproteobacteria</taxon>
        <taxon>Burkholderiales</taxon>
        <taxon>Burkholderiaceae</taxon>
        <taxon>Mycoavidus</taxon>
    </lineage>
</organism>
<evidence type="ECO:0000313" key="1">
    <source>
        <dbReference type="EMBL" id="BBE09323.1"/>
    </source>
</evidence>
<accession>A0A2Z6EV22</accession>
<dbReference type="Proteomes" id="UP000282597">
    <property type="component" value="Chromosome"/>
</dbReference>